<dbReference type="Proteomes" id="UP001158049">
    <property type="component" value="Unassembled WGS sequence"/>
</dbReference>
<evidence type="ECO:0000256" key="4">
    <source>
        <dbReference type="ARBA" id="ARBA00022840"/>
    </source>
</evidence>
<gene>
    <name evidence="11" type="ORF">SAMN06295970_12546</name>
</gene>
<dbReference type="SMART" id="SM00957">
    <property type="entry name" value="SecA_DEAD"/>
    <property type="match status" value="1"/>
</dbReference>
<keyword evidence="6" id="KW-1278">Translocase</keyword>
<evidence type="ECO:0000259" key="10">
    <source>
        <dbReference type="PROSITE" id="PS51196"/>
    </source>
</evidence>
<dbReference type="Gene3D" id="3.90.1440.10">
    <property type="entry name" value="SecA, preprotein cross-linking domain"/>
    <property type="match status" value="1"/>
</dbReference>
<evidence type="ECO:0000256" key="3">
    <source>
        <dbReference type="ARBA" id="ARBA00022741"/>
    </source>
</evidence>
<name>A0ABY1QRU4_9BURK</name>
<dbReference type="SMART" id="SM00958">
    <property type="entry name" value="SecA_PP_bind"/>
    <property type="match status" value="1"/>
</dbReference>
<dbReference type="InterPro" id="IPR014001">
    <property type="entry name" value="Helicase_ATP-bd"/>
</dbReference>
<keyword evidence="7" id="KW-0811">Translocation</keyword>
<dbReference type="PRINTS" id="PR00906">
    <property type="entry name" value="SECA"/>
</dbReference>
<feature type="domain" description="Helicase ATP-binding" evidence="9">
    <location>
        <begin position="107"/>
        <end position="303"/>
    </location>
</feature>
<protein>
    <submittedName>
        <fullName evidence="11">Preprotein translocase subunit SecA</fullName>
    </submittedName>
</protein>
<evidence type="ECO:0000313" key="11">
    <source>
        <dbReference type="EMBL" id="SMP76895.1"/>
    </source>
</evidence>
<accession>A0ABY1QRU4</accession>
<evidence type="ECO:0000313" key="12">
    <source>
        <dbReference type="Proteomes" id="UP001158049"/>
    </source>
</evidence>
<feature type="domain" description="SecA family profile" evidence="10">
    <location>
        <begin position="21"/>
        <end position="591"/>
    </location>
</feature>
<keyword evidence="12" id="KW-1185">Reference proteome</keyword>
<dbReference type="InterPro" id="IPR044722">
    <property type="entry name" value="SecA_SF2_C"/>
</dbReference>
<evidence type="ECO:0000256" key="7">
    <source>
        <dbReference type="ARBA" id="ARBA00023010"/>
    </source>
</evidence>
<evidence type="ECO:0000259" key="9">
    <source>
        <dbReference type="PROSITE" id="PS51192"/>
    </source>
</evidence>
<dbReference type="Pfam" id="PF07517">
    <property type="entry name" value="SecA_DEAD"/>
    <property type="match status" value="1"/>
</dbReference>
<dbReference type="SUPFAM" id="SSF52540">
    <property type="entry name" value="P-loop containing nucleoside triphosphate hydrolases"/>
    <property type="match status" value="2"/>
</dbReference>
<reference evidence="11 12" key="1">
    <citation type="submission" date="2017-05" db="EMBL/GenBank/DDBJ databases">
        <authorList>
            <person name="Varghese N."/>
            <person name="Submissions S."/>
        </authorList>
    </citation>
    <scope>NUCLEOTIDE SEQUENCE [LARGE SCALE GENOMIC DNA]</scope>
    <source>
        <strain evidence="11 12">DSM 26001</strain>
    </source>
</reference>
<dbReference type="InterPro" id="IPR011130">
    <property type="entry name" value="SecA_preprotein_X-link_dom"/>
</dbReference>
<dbReference type="PROSITE" id="PS51196">
    <property type="entry name" value="SECA_MOTOR_DEAD"/>
    <property type="match status" value="1"/>
</dbReference>
<dbReference type="InterPro" id="IPR011115">
    <property type="entry name" value="SecA_DEAD"/>
</dbReference>
<sequence length="634" mass="67506">MPGLCFGDYPQRLAQPAARPGGAWLMSRLARLRGGPARMNSFVASVRRHEARFGAMAEAARAAQLQSLRAQTARDGLGDALLAPVLALVSLACARTLGLTPHDTQLAAAHILLNRQLAEMATGEGKTLAAGIAALAAALAGVPVHVLTANDYLVGRDAAMLRPLAAMLGLSVGAVTQPMDQAARQAAYRCDIAYCTARELVFDYLRDGLLQRRGAGSGRLLRGLCMAIVDEADAILIDEARIPLVLSQQQPADPRELQALALAWRLSAELEGGRDFRQDGARGIVLGSAGRTRLRTLAGSAPPWLAARRGEDLVRLALTARHLLLKGVHYHVRDRRVCLIDETTGRNAEGRSWSGGLQQMVEFKEGCELTPPAASCMQITYQRFFPRYLWLCGMSGTLAESRGELCASYGLVVQRVPLHRPARRTLLQPGVFASADAQWRAVAAKAAALRSAGRPVLIGTDTVADSEALSQALSAAGLPHAVLNARCDRHEAAVVAAAGAAGAITVATSMAGRGTDIALPPDVSARGGLHVICCQQNSSPRMDRQLIGRCARQGEPGSAERAIALDGRLLAKQPLAAALRRLAGASGWHARWAARLALQAAQSAAQRRDRRERRLLLQRDTELAGWLSFSGPAE</sequence>
<dbReference type="PANTHER" id="PTHR30612">
    <property type="entry name" value="SECA INNER MEMBRANE COMPONENT OF SEC PROTEIN SECRETION SYSTEM"/>
    <property type="match status" value="1"/>
</dbReference>
<keyword evidence="8" id="KW-0472">Membrane</keyword>
<dbReference type="CDD" id="cd17928">
    <property type="entry name" value="DEXDc_SecA"/>
    <property type="match status" value="1"/>
</dbReference>
<evidence type="ECO:0000256" key="2">
    <source>
        <dbReference type="ARBA" id="ARBA00022475"/>
    </source>
</evidence>
<dbReference type="InterPro" id="IPR014018">
    <property type="entry name" value="SecA_motor_DEAD"/>
</dbReference>
<dbReference type="InterPro" id="IPR027417">
    <property type="entry name" value="P-loop_NTPase"/>
</dbReference>
<dbReference type="PANTHER" id="PTHR30612:SF0">
    <property type="entry name" value="CHLOROPLAST PROTEIN-TRANSPORTING ATPASE"/>
    <property type="match status" value="1"/>
</dbReference>
<comment type="caution">
    <text evidence="11">The sequence shown here is derived from an EMBL/GenBank/DDBJ whole genome shotgun (WGS) entry which is preliminary data.</text>
</comment>
<dbReference type="Gene3D" id="3.40.50.300">
    <property type="entry name" value="P-loop containing nucleotide triphosphate hydrolases"/>
    <property type="match status" value="2"/>
</dbReference>
<keyword evidence="3" id="KW-0547">Nucleotide-binding</keyword>
<evidence type="ECO:0000256" key="6">
    <source>
        <dbReference type="ARBA" id="ARBA00022967"/>
    </source>
</evidence>
<organism evidence="11 12">
    <name type="scientific">Noviherbaspirillum suwonense</name>
    <dbReference type="NCBI Taxonomy" id="1224511"/>
    <lineage>
        <taxon>Bacteria</taxon>
        <taxon>Pseudomonadati</taxon>
        <taxon>Pseudomonadota</taxon>
        <taxon>Betaproteobacteria</taxon>
        <taxon>Burkholderiales</taxon>
        <taxon>Oxalobacteraceae</taxon>
        <taxon>Noviherbaspirillum</taxon>
    </lineage>
</organism>
<dbReference type="Pfam" id="PF01043">
    <property type="entry name" value="SecA_PP_bind"/>
    <property type="match status" value="1"/>
</dbReference>
<keyword evidence="1" id="KW-0813">Transport</keyword>
<dbReference type="SUPFAM" id="SSF81767">
    <property type="entry name" value="Pre-protein crosslinking domain of SecA"/>
    <property type="match status" value="1"/>
</dbReference>
<dbReference type="InterPro" id="IPR000185">
    <property type="entry name" value="SecA"/>
</dbReference>
<dbReference type="Pfam" id="PF21090">
    <property type="entry name" value="P-loop_SecA"/>
    <property type="match status" value="2"/>
</dbReference>
<dbReference type="PROSITE" id="PS51192">
    <property type="entry name" value="HELICASE_ATP_BIND_1"/>
    <property type="match status" value="1"/>
</dbReference>
<keyword evidence="5" id="KW-0653">Protein transport</keyword>
<keyword evidence="4" id="KW-0067">ATP-binding</keyword>
<evidence type="ECO:0000256" key="8">
    <source>
        <dbReference type="ARBA" id="ARBA00023136"/>
    </source>
</evidence>
<evidence type="ECO:0000256" key="1">
    <source>
        <dbReference type="ARBA" id="ARBA00022448"/>
    </source>
</evidence>
<proteinExistence type="predicted"/>
<dbReference type="InterPro" id="IPR036670">
    <property type="entry name" value="SecA_X-link_sf"/>
</dbReference>
<keyword evidence="2" id="KW-1003">Cell membrane</keyword>
<dbReference type="EMBL" id="FXUL01000025">
    <property type="protein sequence ID" value="SMP76895.1"/>
    <property type="molecule type" value="Genomic_DNA"/>
</dbReference>
<evidence type="ECO:0000256" key="5">
    <source>
        <dbReference type="ARBA" id="ARBA00022927"/>
    </source>
</evidence>